<dbReference type="Proteomes" id="UP000238916">
    <property type="component" value="Unassembled WGS sequence"/>
</dbReference>
<evidence type="ECO:0000313" key="2">
    <source>
        <dbReference type="EMBL" id="SPF55221.1"/>
    </source>
</evidence>
<protein>
    <submittedName>
        <fullName evidence="2">Uncharacterized protein</fullName>
    </submittedName>
</protein>
<dbReference type="EMBL" id="OMOF01000784">
    <property type="protein sequence ID" value="SPF55221.1"/>
    <property type="molecule type" value="Genomic_DNA"/>
</dbReference>
<feature type="compositionally biased region" description="Polar residues" evidence="1">
    <location>
        <begin position="1"/>
        <end position="26"/>
    </location>
</feature>
<dbReference type="AlphaFoldDB" id="A0A2U3LTJ5"/>
<organism evidence="2 3">
    <name type="scientific">Candidatus Desulfosporosinus infrequens</name>
    <dbReference type="NCBI Taxonomy" id="2043169"/>
    <lineage>
        <taxon>Bacteria</taxon>
        <taxon>Bacillati</taxon>
        <taxon>Bacillota</taxon>
        <taxon>Clostridia</taxon>
        <taxon>Eubacteriales</taxon>
        <taxon>Desulfitobacteriaceae</taxon>
        <taxon>Desulfosporosinus</taxon>
    </lineage>
</organism>
<gene>
    <name evidence="2" type="ORF">SBF1_8040003</name>
</gene>
<accession>A0A2U3LTJ5</accession>
<feature type="region of interest" description="Disordered" evidence="1">
    <location>
        <begin position="1"/>
        <end position="27"/>
    </location>
</feature>
<sequence>MSNSLACDTGSIQTDDPTSQTSNHSRGVTRYFTGISLTTSQEERTFISLTEMIIPR</sequence>
<evidence type="ECO:0000313" key="3">
    <source>
        <dbReference type="Proteomes" id="UP000238916"/>
    </source>
</evidence>
<reference evidence="3" key="1">
    <citation type="submission" date="2018-02" db="EMBL/GenBank/DDBJ databases">
        <authorList>
            <person name="Hausmann B."/>
        </authorList>
    </citation>
    <scope>NUCLEOTIDE SEQUENCE [LARGE SCALE GENOMIC DNA]</scope>
    <source>
        <strain evidence="3">Peat soil MAG SbF1</strain>
    </source>
</reference>
<evidence type="ECO:0000256" key="1">
    <source>
        <dbReference type="SAM" id="MobiDB-lite"/>
    </source>
</evidence>
<proteinExistence type="predicted"/>
<name>A0A2U3LTJ5_9FIRM</name>